<dbReference type="EMBL" id="CAJVNV010000643">
    <property type="protein sequence ID" value="CAG8333633.1"/>
    <property type="molecule type" value="Genomic_DNA"/>
</dbReference>
<gene>
    <name evidence="2" type="ORF">PNAL_LOCUS10657</name>
</gene>
<organism evidence="2 3">
    <name type="scientific">Penicillium nalgiovense</name>
    <dbReference type="NCBI Taxonomy" id="60175"/>
    <lineage>
        <taxon>Eukaryota</taxon>
        <taxon>Fungi</taxon>
        <taxon>Dikarya</taxon>
        <taxon>Ascomycota</taxon>
        <taxon>Pezizomycotina</taxon>
        <taxon>Eurotiomycetes</taxon>
        <taxon>Eurotiomycetidae</taxon>
        <taxon>Eurotiales</taxon>
        <taxon>Aspergillaceae</taxon>
        <taxon>Penicillium</taxon>
    </lineage>
</organism>
<dbReference type="Proteomes" id="UP001153461">
    <property type="component" value="Unassembled WGS sequence"/>
</dbReference>
<name>A0A9W4IS76_PENNA</name>
<proteinExistence type="predicted"/>
<dbReference type="AlphaFoldDB" id="A0A9W4IS76"/>
<keyword evidence="1" id="KW-0175">Coiled coil</keyword>
<evidence type="ECO:0000313" key="3">
    <source>
        <dbReference type="Proteomes" id="UP001153461"/>
    </source>
</evidence>
<sequence>MYRFQPWRVLSVHLIHSKSISSMARDIESLDIETYIDKQKGYVWRTGFLYRKGNKKARCQLDLLVELIMSDYYVRELAQREETLEEKGQALRKMQNTDEDEAELRKLDEEQKTLRKAYWYQEWKFYNWQGSIPGLIKIAYETLRENPKWYMQKELTRDCAARGGCCGRGCGCCEKRESTPGRNMGVGHCTTGCGCCSNFRECELTEKEMGDITGALRATLNYSDRAYLLTLSRAYLLGDKKVEKKVNHVDSAPKLSKWREIMGRK</sequence>
<accession>A0A9W4IS76</accession>
<evidence type="ECO:0000256" key="1">
    <source>
        <dbReference type="SAM" id="Coils"/>
    </source>
</evidence>
<comment type="caution">
    <text evidence="2">The sequence shown here is derived from an EMBL/GenBank/DDBJ whole genome shotgun (WGS) entry which is preliminary data.</text>
</comment>
<evidence type="ECO:0000313" key="2">
    <source>
        <dbReference type="EMBL" id="CAG8333633.1"/>
    </source>
</evidence>
<reference evidence="2" key="1">
    <citation type="submission" date="2021-07" db="EMBL/GenBank/DDBJ databases">
        <authorList>
            <person name="Branca A.L. A."/>
        </authorList>
    </citation>
    <scope>NUCLEOTIDE SEQUENCE</scope>
</reference>
<protein>
    <submittedName>
        <fullName evidence="2">Uncharacterized protein</fullName>
    </submittedName>
</protein>
<feature type="coiled-coil region" evidence="1">
    <location>
        <begin position="74"/>
        <end position="117"/>
    </location>
</feature>